<feature type="region of interest" description="Disordered" evidence="1">
    <location>
        <begin position="249"/>
        <end position="303"/>
    </location>
</feature>
<dbReference type="PhylomeDB" id="A0A0G4H7J0"/>
<dbReference type="SUPFAM" id="SSF52096">
    <property type="entry name" value="ClpP/crotonase"/>
    <property type="match status" value="1"/>
</dbReference>
<feature type="compositionally biased region" description="Low complexity" evidence="1">
    <location>
        <begin position="563"/>
        <end position="575"/>
    </location>
</feature>
<organism evidence="5 6">
    <name type="scientific">Vitrella brassicaformis (strain CCMP3155)</name>
    <dbReference type="NCBI Taxonomy" id="1169540"/>
    <lineage>
        <taxon>Eukaryota</taxon>
        <taxon>Sar</taxon>
        <taxon>Alveolata</taxon>
        <taxon>Colpodellida</taxon>
        <taxon>Vitrellaceae</taxon>
        <taxon>Vitrella</taxon>
    </lineage>
</organism>
<feature type="compositionally biased region" description="Polar residues" evidence="1">
    <location>
        <begin position="259"/>
        <end position="284"/>
    </location>
</feature>
<dbReference type="PANTHER" id="PTHR32060">
    <property type="entry name" value="TAIL-SPECIFIC PROTEASE"/>
    <property type="match status" value="1"/>
</dbReference>
<evidence type="ECO:0000256" key="2">
    <source>
        <dbReference type="SAM" id="SignalP"/>
    </source>
</evidence>
<feature type="chain" id="PRO_5005191105" description="PDZ domain-containing protein" evidence="2">
    <location>
        <begin position="20"/>
        <end position="781"/>
    </location>
</feature>
<dbReference type="GO" id="GO:0008236">
    <property type="term" value="F:serine-type peptidase activity"/>
    <property type="evidence" value="ECO:0007669"/>
    <property type="project" value="InterPro"/>
</dbReference>
<feature type="domain" description="PDZ" evidence="3">
    <location>
        <begin position="302"/>
        <end position="388"/>
    </location>
</feature>
<dbReference type="EMBL" id="CDMY01001052">
    <property type="protein sequence ID" value="CEM39833.1"/>
    <property type="molecule type" value="Genomic_DNA"/>
</dbReference>
<dbReference type="Gene3D" id="3.90.226.10">
    <property type="entry name" value="2-enoyl-CoA Hydratase, Chain A, domain 1"/>
    <property type="match status" value="1"/>
</dbReference>
<proteinExistence type="predicted"/>
<feature type="signal peptide" evidence="2">
    <location>
        <begin position="1"/>
        <end position="19"/>
    </location>
</feature>
<dbReference type="GO" id="GO:0006508">
    <property type="term" value="P:proteolysis"/>
    <property type="evidence" value="ECO:0007669"/>
    <property type="project" value="InterPro"/>
</dbReference>
<dbReference type="VEuPathDB" id="CryptoDB:Vbra_19800"/>
<dbReference type="PANTHER" id="PTHR32060:SF22">
    <property type="entry name" value="CARBOXYL-TERMINAL-PROCESSING PEPTIDASE 3, CHLOROPLASTIC"/>
    <property type="match status" value="1"/>
</dbReference>
<dbReference type="GO" id="GO:0004175">
    <property type="term" value="F:endopeptidase activity"/>
    <property type="evidence" value="ECO:0007669"/>
    <property type="project" value="TreeGrafter"/>
</dbReference>
<name>A0A0G4H7J0_VITBC</name>
<dbReference type="OrthoDB" id="43580at2759"/>
<evidence type="ECO:0000256" key="1">
    <source>
        <dbReference type="SAM" id="MobiDB-lite"/>
    </source>
</evidence>
<feature type="region of interest" description="Disordered" evidence="1">
    <location>
        <begin position="549"/>
        <end position="576"/>
    </location>
</feature>
<keyword evidence="2" id="KW-0732">Signal</keyword>
<dbReference type="InterPro" id="IPR029045">
    <property type="entry name" value="ClpP/crotonase-like_dom_sf"/>
</dbReference>
<dbReference type="SMART" id="SM00228">
    <property type="entry name" value="PDZ"/>
    <property type="match status" value="1"/>
</dbReference>
<keyword evidence="6" id="KW-1185">Reference proteome</keyword>
<protein>
    <recommendedName>
        <fullName evidence="7">PDZ domain-containing protein</fullName>
    </recommendedName>
</protein>
<evidence type="ECO:0000259" key="3">
    <source>
        <dbReference type="SMART" id="SM00228"/>
    </source>
</evidence>
<dbReference type="AlphaFoldDB" id="A0A0G4H7J0"/>
<feature type="compositionally biased region" description="Pro residues" evidence="1">
    <location>
        <begin position="656"/>
        <end position="669"/>
    </location>
</feature>
<dbReference type="InterPro" id="IPR036034">
    <property type="entry name" value="PDZ_sf"/>
</dbReference>
<gene>
    <name evidence="5" type="ORF">Vbra_19800</name>
</gene>
<evidence type="ECO:0000313" key="5">
    <source>
        <dbReference type="EMBL" id="CEM39833.1"/>
    </source>
</evidence>
<dbReference type="Pfam" id="PF17820">
    <property type="entry name" value="PDZ_6"/>
    <property type="match status" value="1"/>
</dbReference>
<dbReference type="Pfam" id="PF03572">
    <property type="entry name" value="Peptidase_S41"/>
    <property type="match status" value="1"/>
</dbReference>
<feature type="domain" description="Tail specific protease" evidence="4">
    <location>
        <begin position="421"/>
        <end position="753"/>
    </location>
</feature>
<dbReference type="Gene3D" id="2.30.42.10">
    <property type="match status" value="1"/>
</dbReference>
<dbReference type="SUPFAM" id="SSF50156">
    <property type="entry name" value="PDZ domain-like"/>
    <property type="match status" value="1"/>
</dbReference>
<accession>A0A0G4H7J0</accession>
<dbReference type="Gene3D" id="3.30.750.44">
    <property type="match status" value="1"/>
</dbReference>
<feature type="region of interest" description="Disordered" evidence="1">
    <location>
        <begin position="628"/>
        <end position="670"/>
    </location>
</feature>
<reference evidence="5 6" key="1">
    <citation type="submission" date="2014-11" db="EMBL/GenBank/DDBJ databases">
        <authorList>
            <person name="Zhu J."/>
            <person name="Qi W."/>
            <person name="Song R."/>
        </authorList>
    </citation>
    <scope>NUCLEOTIDE SEQUENCE [LARGE SCALE GENOMIC DNA]</scope>
</reference>
<feature type="region of interest" description="Disordered" evidence="1">
    <location>
        <begin position="36"/>
        <end position="64"/>
    </location>
</feature>
<feature type="compositionally biased region" description="Low complexity" evidence="1">
    <location>
        <begin position="291"/>
        <end position="301"/>
    </location>
</feature>
<dbReference type="InterPro" id="IPR041489">
    <property type="entry name" value="PDZ_6"/>
</dbReference>
<dbReference type="STRING" id="1169540.A0A0G4H7J0"/>
<dbReference type="SMART" id="SM00245">
    <property type="entry name" value="TSPc"/>
    <property type="match status" value="1"/>
</dbReference>
<dbReference type="InterPro" id="IPR001478">
    <property type="entry name" value="PDZ"/>
</dbReference>
<sequence length="781" mass="84787">MKMLLLLLAIASLCIDTNGAFVPSWRPSQLQPLSCNRRRTTRLQQRSLQDDEREAPEPPPAGATAAADRLSNLVIGCLTSLLALLLPALPLCPSPASPTLAADAAVATPAALGPSSRPMFPFHDLHADAFPLPPWAIPEDLSPREKRILQAELYKAVVDSGDPEMVFKANKAIVEQVWQIASLLFYDPTGGEKFEPSDKAWRQALNQYLYPTIPNSKADALTTVDGTRKAIRDLLSFLQDPYTEYIPPNRVEQVEGRPSPSQTNFQNRIRTTSTDNGHNGNNVNGYEGATPPQQQRQRQQPASIGVQIALKSVAMGNKGPVSTGRGKTTVAEIVGVYPSSPAESCGLRIGDCIVSIDNTDVPKSVDEVYRRLEGPQGSGIKLTIQRQPTQADMTEVDTDISLVMSGGAGARDGSYEPWNLPLKVDVDLRRDNGVLPPLVAEWVPLQRYQDEEKGSLKRLLGAWGAREPGEGERIAYLRLHYFSRSTFNKLLPVLDAFERGQAVVDGRTGASLSERQTSANSPPLGYIIDLRNNYGGVFQEAMLIASLFLDDPNAPTPTPTPNPAQQQQQGQETAAVSTRMFGGGGRVTDVPVLYWMITSWPNRESGSYLTKHTVDEFHFDRRFPNEVGSIRNLRRPPPPTPPTAEDGTLPAASLSPSPPSPSPSRPPPVVVLVNRGTASAAEIFAAALRDNGRAVVVGERTYGKSLIQHFFPLPDGGALKLTIAEYLTPKRQHVSPSRLGNPYGGIAPDLLCLASPTGDRGAPMDVCTQMAALRILRSENQ</sequence>
<evidence type="ECO:0008006" key="7">
    <source>
        <dbReference type="Google" id="ProtNLM"/>
    </source>
</evidence>
<dbReference type="InterPro" id="IPR005151">
    <property type="entry name" value="Tail-specific_protease"/>
</dbReference>
<evidence type="ECO:0000313" key="6">
    <source>
        <dbReference type="Proteomes" id="UP000041254"/>
    </source>
</evidence>
<dbReference type="InParanoid" id="A0A0G4H7J0"/>
<dbReference type="Proteomes" id="UP000041254">
    <property type="component" value="Unassembled WGS sequence"/>
</dbReference>
<evidence type="ECO:0000259" key="4">
    <source>
        <dbReference type="SMART" id="SM00245"/>
    </source>
</evidence>